<keyword evidence="3 7" id="KW-0812">Transmembrane</keyword>
<feature type="transmembrane region" description="Helical" evidence="7">
    <location>
        <begin position="595"/>
        <end position="614"/>
    </location>
</feature>
<dbReference type="InterPro" id="IPR003838">
    <property type="entry name" value="ABC3_permease_C"/>
</dbReference>
<protein>
    <submittedName>
        <fullName evidence="9">FtsX-like permease family protein</fullName>
    </submittedName>
</protein>
<accession>A0ABW4FUS5</accession>
<feature type="transmembrane region" description="Helical" evidence="7">
    <location>
        <begin position="63"/>
        <end position="92"/>
    </location>
</feature>
<gene>
    <name evidence="9" type="ORF">ACFSCY_32930</name>
</gene>
<keyword evidence="2" id="KW-1003">Cell membrane</keyword>
<dbReference type="RefSeq" id="WP_343984778.1">
    <property type="nucleotide sequence ID" value="NZ_BAAAJG010000025.1"/>
</dbReference>
<evidence type="ECO:0000313" key="9">
    <source>
        <dbReference type="EMBL" id="MFD1534231.1"/>
    </source>
</evidence>
<dbReference type="PANTHER" id="PTHR30572:SF4">
    <property type="entry name" value="ABC TRANSPORTER PERMEASE YTRF"/>
    <property type="match status" value="1"/>
</dbReference>
<dbReference type="Pfam" id="PF02687">
    <property type="entry name" value="FtsX"/>
    <property type="match status" value="2"/>
</dbReference>
<feature type="transmembrane region" description="Helical" evidence="7">
    <location>
        <begin position="159"/>
        <end position="183"/>
    </location>
</feature>
<feature type="domain" description="ABC3 transporter permease C-terminal" evidence="8">
    <location>
        <begin position="510"/>
        <end position="621"/>
    </location>
</feature>
<name>A0ABW4FUS5_9PSEU</name>
<organism evidence="9 10">
    <name type="scientific">Pseudonocardia aurantiaca</name>
    <dbReference type="NCBI Taxonomy" id="75290"/>
    <lineage>
        <taxon>Bacteria</taxon>
        <taxon>Bacillati</taxon>
        <taxon>Actinomycetota</taxon>
        <taxon>Actinomycetes</taxon>
        <taxon>Pseudonocardiales</taxon>
        <taxon>Pseudonocardiaceae</taxon>
        <taxon>Pseudonocardia</taxon>
    </lineage>
</organism>
<dbReference type="Proteomes" id="UP001597145">
    <property type="component" value="Unassembled WGS sequence"/>
</dbReference>
<evidence type="ECO:0000256" key="6">
    <source>
        <dbReference type="ARBA" id="ARBA00038076"/>
    </source>
</evidence>
<evidence type="ECO:0000256" key="1">
    <source>
        <dbReference type="ARBA" id="ARBA00004651"/>
    </source>
</evidence>
<feature type="transmembrane region" description="Helical" evidence="7">
    <location>
        <begin position="113"/>
        <end position="139"/>
    </location>
</feature>
<feature type="transmembrane region" description="Helical" evidence="7">
    <location>
        <begin position="12"/>
        <end position="43"/>
    </location>
</feature>
<feature type="transmembrane region" description="Helical" evidence="7">
    <location>
        <begin position="553"/>
        <end position="583"/>
    </location>
</feature>
<comment type="caution">
    <text evidence="9">The sequence shown here is derived from an EMBL/GenBank/DDBJ whole genome shotgun (WGS) entry which is preliminary data.</text>
</comment>
<dbReference type="EMBL" id="JBHUCP010000033">
    <property type="protein sequence ID" value="MFD1534231.1"/>
    <property type="molecule type" value="Genomic_DNA"/>
</dbReference>
<feature type="transmembrane region" description="Helical" evidence="7">
    <location>
        <begin position="506"/>
        <end position="532"/>
    </location>
</feature>
<feature type="domain" description="ABC3 transporter permease C-terminal" evidence="8">
    <location>
        <begin position="72"/>
        <end position="188"/>
    </location>
</feature>
<sequence>MLRLSWSTFTERWPLFIGAALTVCLGVALVQSSLLVLISAATLDVPAGLSASDAIRFTEGASVAVTVSALTLGFSAFLAVFIVGSTFAFTVAQRRRDLALLRLAGGGRGQLHRLLLGEAVLLGLAGTAVGVPAGLATMSFQSWLLGALGFVPAGFTAEWRTWILGVSVGVGLGVALAGVLVAARRAAQVRPLEALRDTGDAARVMTAGRWVIGILFTAGAIALIVLAPIGGAAGGMAMAVNVALCGSVALSALSPLLVPGVARLLPAGRAGVLGELARANMRDGVRRSAATAAPLIVLVALVLGQSGALTSFAAAGEAEQRRSTVADLVVEATGPVGAQVAAVPGVAAASTEIEVPVAVTHGSGEDAETETGLGLVVDPAAYPVAHPGAGSLDGLVGRSVAGGPGGDGGAVGDTVGVRAGDTDLGPLPVVAAVPPGIGGGATLLLPPGLAPAGDVAAGPSRTFVALEPGTDPGAVSAALTSIGTVHGVGEWIARDAAARDATSAGVFLVVMGLGGMYALIGVVNSVVIGAAARRPEFAAARATGLTRRQVVRMALVEAWGVTAVGLVLGAVAAAGTLAAVLGATTAVTGHATLALPWPLVLTVVAGAFLVTSVLTSWSATRGTRVTLLAARD</sequence>
<keyword evidence="4 7" id="KW-1133">Transmembrane helix</keyword>
<evidence type="ECO:0000256" key="5">
    <source>
        <dbReference type="ARBA" id="ARBA00023136"/>
    </source>
</evidence>
<evidence type="ECO:0000256" key="3">
    <source>
        <dbReference type="ARBA" id="ARBA00022692"/>
    </source>
</evidence>
<evidence type="ECO:0000313" key="10">
    <source>
        <dbReference type="Proteomes" id="UP001597145"/>
    </source>
</evidence>
<keyword evidence="10" id="KW-1185">Reference proteome</keyword>
<proteinExistence type="inferred from homology"/>
<feature type="transmembrane region" description="Helical" evidence="7">
    <location>
        <begin position="236"/>
        <end position="258"/>
    </location>
</feature>
<keyword evidence="5 7" id="KW-0472">Membrane</keyword>
<dbReference type="InterPro" id="IPR050250">
    <property type="entry name" value="Macrolide_Exporter_MacB"/>
</dbReference>
<comment type="subcellular location">
    <subcellularLocation>
        <location evidence="1">Cell membrane</location>
        <topology evidence="1">Multi-pass membrane protein</topology>
    </subcellularLocation>
</comment>
<feature type="transmembrane region" description="Helical" evidence="7">
    <location>
        <begin position="210"/>
        <end position="230"/>
    </location>
</feature>
<reference evidence="10" key="1">
    <citation type="journal article" date="2019" name="Int. J. Syst. Evol. Microbiol.">
        <title>The Global Catalogue of Microorganisms (GCM) 10K type strain sequencing project: providing services to taxonomists for standard genome sequencing and annotation.</title>
        <authorList>
            <consortium name="The Broad Institute Genomics Platform"/>
            <consortium name="The Broad Institute Genome Sequencing Center for Infectious Disease"/>
            <person name="Wu L."/>
            <person name="Ma J."/>
        </authorList>
    </citation>
    <scope>NUCLEOTIDE SEQUENCE [LARGE SCALE GENOMIC DNA]</scope>
    <source>
        <strain evidence="10">JCM 12165</strain>
    </source>
</reference>
<evidence type="ECO:0000256" key="4">
    <source>
        <dbReference type="ARBA" id="ARBA00022989"/>
    </source>
</evidence>
<evidence type="ECO:0000256" key="2">
    <source>
        <dbReference type="ARBA" id="ARBA00022475"/>
    </source>
</evidence>
<comment type="similarity">
    <text evidence="6">Belongs to the ABC-4 integral membrane protein family.</text>
</comment>
<feature type="transmembrane region" description="Helical" evidence="7">
    <location>
        <begin position="291"/>
        <end position="315"/>
    </location>
</feature>
<dbReference type="PANTHER" id="PTHR30572">
    <property type="entry name" value="MEMBRANE COMPONENT OF TRANSPORTER-RELATED"/>
    <property type="match status" value="1"/>
</dbReference>
<evidence type="ECO:0000256" key="7">
    <source>
        <dbReference type="SAM" id="Phobius"/>
    </source>
</evidence>
<evidence type="ECO:0000259" key="8">
    <source>
        <dbReference type="Pfam" id="PF02687"/>
    </source>
</evidence>